<name>A0A256GG67_9HYPH</name>
<dbReference type="AlphaFoldDB" id="A0A256GG67"/>
<feature type="region of interest" description="Disordered" evidence="1">
    <location>
        <begin position="104"/>
        <end position="132"/>
    </location>
</feature>
<reference evidence="2 3" key="1">
    <citation type="submission" date="2017-07" db="EMBL/GenBank/DDBJ databases">
        <title>Draft genome of Ochrobactrum lupini type strain LUP21.</title>
        <authorList>
            <person name="Krzyzanowska D.M."/>
            <person name="Jafra S."/>
        </authorList>
    </citation>
    <scope>NUCLEOTIDE SEQUENCE [LARGE SCALE GENOMIC DNA]</scope>
    <source>
        <strain evidence="2 3">LUP21</strain>
    </source>
</reference>
<evidence type="ECO:0000313" key="3">
    <source>
        <dbReference type="Proteomes" id="UP000216363"/>
    </source>
</evidence>
<comment type="caution">
    <text evidence="2">The sequence shown here is derived from an EMBL/GenBank/DDBJ whole genome shotgun (WGS) entry which is preliminary data.</text>
</comment>
<sequence>MANQTVQACCPASHGANYIVAEALGENLSTAMRGSTDETPNGQVQFNPSPRTWQITNRPRIATMNATGHRAAFGTSAICRLAIYGDHDRVVAMMDCLHAQLGGDQIRKPKSGSHGADSPLKPGQLNPKHHRD</sequence>
<protein>
    <submittedName>
        <fullName evidence="2">Transposase IS204/IS1001/IS1096/IS1165 family domain protein</fullName>
    </submittedName>
</protein>
<dbReference type="Proteomes" id="UP000216363">
    <property type="component" value="Unassembled WGS sequence"/>
</dbReference>
<evidence type="ECO:0000313" key="2">
    <source>
        <dbReference type="EMBL" id="OYR25988.1"/>
    </source>
</evidence>
<gene>
    <name evidence="2" type="ORF">CES86_4042</name>
</gene>
<accession>A0A256GG67</accession>
<organism evidence="2 3">
    <name type="scientific">Brucella lupini</name>
    <dbReference type="NCBI Taxonomy" id="255457"/>
    <lineage>
        <taxon>Bacteria</taxon>
        <taxon>Pseudomonadati</taxon>
        <taxon>Pseudomonadota</taxon>
        <taxon>Alphaproteobacteria</taxon>
        <taxon>Hyphomicrobiales</taxon>
        <taxon>Brucellaceae</taxon>
        <taxon>Brucella/Ochrobactrum group</taxon>
        <taxon>Brucella</taxon>
    </lineage>
</organism>
<proteinExistence type="predicted"/>
<evidence type="ECO:0000256" key="1">
    <source>
        <dbReference type="SAM" id="MobiDB-lite"/>
    </source>
</evidence>
<dbReference type="EMBL" id="NNRN01000056">
    <property type="protein sequence ID" value="OYR25988.1"/>
    <property type="molecule type" value="Genomic_DNA"/>
</dbReference>